<dbReference type="EMBL" id="KB870805">
    <property type="protein sequence ID" value="EOA37928.1"/>
    <property type="molecule type" value="Genomic_DNA"/>
</dbReference>
<dbReference type="KEGG" id="crb:17897496"/>
<accession>R0ILL8</accession>
<proteinExistence type="predicted"/>
<organism evidence="2 3">
    <name type="scientific">Capsella rubella</name>
    <dbReference type="NCBI Taxonomy" id="81985"/>
    <lineage>
        <taxon>Eukaryota</taxon>
        <taxon>Viridiplantae</taxon>
        <taxon>Streptophyta</taxon>
        <taxon>Embryophyta</taxon>
        <taxon>Tracheophyta</taxon>
        <taxon>Spermatophyta</taxon>
        <taxon>Magnoliopsida</taxon>
        <taxon>eudicotyledons</taxon>
        <taxon>Gunneridae</taxon>
        <taxon>Pentapetalae</taxon>
        <taxon>rosids</taxon>
        <taxon>malvids</taxon>
        <taxon>Brassicales</taxon>
        <taxon>Brassicaceae</taxon>
        <taxon>Camelineae</taxon>
        <taxon>Capsella</taxon>
    </lineage>
</organism>
<gene>
    <name evidence="2" type="ORF">CARUB_v10009394mg</name>
</gene>
<feature type="domain" description="F-box" evidence="1">
    <location>
        <begin position="8"/>
        <end position="49"/>
    </location>
</feature>
<dbReference type="Proteomes" id="UP000029121">
    <property type="component" value="Unassembled WGS sequence"/>
</dbReference>
<dbReference type="InterPro" id="IPR036047">
    <property type="entry name" value="F-box-like_dom_sf"/>
</dbReference>
<keyword evidence="3" id="KW-1185">Reference proteome</keyword>
<evidence type="ECO:0000313" key="2">
    <source>
        <dbReference type="EMBL" id="EOA37928.1"/>
    </source>
</evidence>
<name>R0ILL8_9BRAS</name>
<dbReference type="Pfam" id="PF00646">
    <property type="entry name" value="F-box"/>
    <property type="match status" value="1"/>
</dbReference>
<dbReference type="NCBIfam" id="TIGR01640">
    <property type="entry name" value="F_box_assoc_1"/>
    <property type="match status" value="1"/>
</dbReference>
<dbReference type="OrthoDB" id="1023189at2759"/>
<dbReference type="InterPro" id="IPR001810">
    <property type="entry name" value="F-box_dom"/>
</dbReference>
<dbReference type="Gene3D" id="1.20.1280.50">
    <property type="match status" value="1"/>
</dbReference>
<evidence type="ECO:0000259" key="1">
    <source>
        <dbReference type="SMART" id="SM00256"/>
    </source>
</evidence>
<dbReference type="SMART" id="SM00256">
    <property type="entry name" value="FBOX"/>
    <property type="match status" value="1"/>
</dbReference>
<dbReference type="SUPFAM" id="SSF81383">
    <property type="entry name" value="F-box domain"/>
    <property type="match status" value="1"/>
</dbReference>
<dbReference type="Pfam" id="PF07734">
    <property type="entry name" value="FBA_1"/>
    <property type="match status" value="1"/>
</dbReference>
<dbReference type="InterPro" id="IPR050796">
    <property type="entry name" value="SCF_F-box_component"/>
</dbReference>
<dbReference type="InterPro" id="IPR017451">
    <property type="entry name" value="F-box-assoc_interact_dom"/>
</dbReference>
<dbReference type="InterPro" id="IPR006527">
    <property type="entry name" value="F-box-assoc_dom_typ1"/>
</dbReference>
<protein>
    <recommendedName>
        <fullName evidence="1">F-box domain-containing protein</fullName>
    </recommendedName>
</protein>
<sequence>MTTTMSDLDEDMVAAILSRVPITSVKTVRSVCKQWNALSKSCVCLGKEKQFLGFMMMDYRVCSLRFDLQGVRNEGDQSLPSIKQISLLDQIVVSKLFQCDGLVLCVIKDETRLLVWNPYLGQTRWIQFEPRHHLHRLDRCALGYDKNRRNHKILRFVDDYLHIEGHFFRYEIYDFSLDSWKVLDVTSDWDIAFYQRGVSLKGNTYFFAREQLILDEEEGNQEIDTSGLQDFILCFDFTAERFGPRLRLPFHSYTDETLALSCVKEEQLSVLYQCFDPFLEIWVSTNIDPNAVSWRNFLNVDLRPLTGFQFDCMATSFFIDEENKVAVVFELDKTYRYQTAFILGQDGYYKPVNFGDALDLAKPDKVGHTFPRYCVPLVCSSYVPSLVQID</sequence>
<reference evidence="3" key="1">
    <citation type="journal article" date="2013" name="Nat. Genet.">
        <title>The Capsella rubella genome and the genomic consequences of rapid mating system evolution.</title>
        <authorList>
            <person name="Slotte T."/>
            <person name="Hazzouri K.M."/>
            <person name="Agren J.A."/>
            <person name="Koenig D."/>
            <person name="Maumus F."/>
            <person name="Guo Y.L."/>
            <person name="Steige K."/>
            <person name="Platts A.E."/>
            <person name="Escobar J.S."/>
            <person name="Newman L.K."/>
            <person name="Wang W."/>
            <person name="Mandakova T."/>
            <person name="Vello E."/>
            <person name="Smith L.M."/>
            <person name="Henz S.R."/>
            <person name="Steffen J."/>
            <person name="Takuno S."/>
            <person name="Brandvain Y."/>
            <person name="Coop G."/>
            <person name="Andolfatto P."/>
            <person name="Hu T.T."/>
            <person name="Blanchette M."/>
            <person name="Clark R.M."/>
            <person name="Quesneville H."/>
            <person name="Nordborg M."/>
            <person name="Gaut B.S."/>
            <person name="Lysak M.A."/>
            <person name="Jenkins J."/>
            <person name="Grimwood J."/>
            <person name="Chapman J."/>
            <person name="Prochnik S."/>
            <person name="Shu S."/>
            <person name="Rokhsar D."/>
            <person name="Schmutz J."/>
            <person name="Weigel D."/>
            <person name="Wright S.I."/>
        </authorList>
    </citation>
    <scope>NUCLEOTIDE SEQUENCE [LARGE SCALE GENOMIC DNA]</scope>
    <source>
        <strain evidence="3">cv. Monte Gargano</strain>
    </source>
</reference>
<dbReference type="PANTHER" id="PTHR31672">
    <property type="entry name" value="BNACNNG10540D PROTEIN"/>
    <property type="match status" value="1"/>
</dbReference>
<dbReference type="AlphaFoldDB" id="R0ILL8"/>
<evidence type="ECO:0000313" key="3">
    <source>
        <dbReference type="Proteomes" id="UP000029121"/>
    </source>
</evidence>
<dbReference type="PANTHER" id="PTHR31672:SF13">
    <property type="entry name" value="F-BOX PROTEIN CPR30-LIKE"/>
    <property type="match status" value="1"/>
</dbReference>